<evidence type="ECO:0000256" key="1">
    <source>
        <dbReference type="SAM" id="SignalP"/>
    </source>
</evidence>
<dbReference type="SUPFAM" id="SSF81624">
    <property type="entry name" value="N-terminal domain of MutM-like DNA repair proteins"/>
    <property type="match status" value="1"/>
</dbReference>
<dbReference type="Pfam" id="PF06585">
    <property type="entry name" value="JHBP"/>
    <property type="match status" value="1"/>
</dbReference>
<evidence type="ECO:0000313" key="3">
    <source>
        <dbReference type="Proteomes" id="UP001549921"/>
    </source>
</evidence>
<dbReference type="PANTHER" id="PTHR11008">
    <property type="entry name" value="PROTEIN TAKEOUT-LIKE PROTEIN"/>
    <property type="match status" value="1"/>
</dbReference>
<keyword evidence="1" id="KW-0732">Signal</keyword>
<reference evidence="2 3" key="1">
    <citation type="submission" date="2024-06" db="EMBL/GenBank/DDBJ databases">
        <title>A chromosome-level genome assembly of beet webworm, Loxostege sticticalis.</title>
        <authorList>
            <person name="Zhang Y."/>
        </authorList>
    </citation>
    <scope>NUCLEOTIDE SEQUENCE [LARGE SCALE GENOMIC DNA]</scope>
    <source>
        <strain evidence="2">AQ028</strain>
        <tissue evidence="2">Male pupae</tissue>
    </source>
</reference>
<dbReference type="SMART" id="SM00700">
    <property type="entry name" value="JHBP"/>
    <property type="match status" value="1"/>
</dbReference>
<dbReference type="PANTHER" id="PTHR11008:SF32">
    <property type="entry name" value="CIRCADIAN CLOCK-CONTROLLED PROTEIN DAYWAKE-RELATED"/>
    <property type="match status" value="1"/>
</dbReference>
<comment type="caution">
    <text evidence="2">The sequence shown here is derived from an EMBL/GenBank/DDBJ whole genome shotgun (WGS) entry which is preliminary data.</text>
</comment>
<dbReference type="InterPro" id="IPR035937">
    <property type="entry name" value="FPG_N"/>
</dbReference>
<sequence length="236" mass="26635">MVLKFVLLSFCALTCVQASLAPFIEPCLENDSRCHLRSATNALPSIAGGVPELGIVSLDPMRLGRVRTNNAGLSMEFRNTVIKGLKNSRFVRLVRRGKHLEMSLKCTLEMRGDYTMSGRLLVMPIEGDGKYRIRIRDMVVDVQIDFGERFAGGDTFWTVQHWNQTSRVETGADFRFQNLFKGNKKLSDGIHEFANSNWQEIFREVAPPMVQKTVGQIIAEVAKLFNKVPLKDLIKS</sequence>
<proteinExistence type="predicted"/>
<dbReference type="InterPro" id="IPR010562">
    <property type="entry name" value="Haemolymph_juvenile_hormone-bd"/>
</dbReference>
<name>A0ABD0SYU4_LOXSC</name>
<dbReference type="EMBL" id="JBEDNZ010000013">
    <property type="protein sequence ID" value="KAL0830870.1"/>
    <property type="molecule type" value="Genomic_DNA"/>
</dbReference>
<accession>A0ABD0SYU4</accession>
<protein>
    <recommendedName>
        <fullName evidence="4">Takeout</fullName>
    </recommendedName>
</protein>
<dbReference type="AlphaFoldDB" id="A0ABD0SYU4"/>
<feature type="chain" id="PRO_5044843021" description="Takeout" evidence="1">
    <location>
        <begin position="19"/>
        <end position="236"/>
    </location>
</feature>
<evidence type="ECO:0000313" key="2">
    <source>
        <dbReference type="EMBL" id="KAL0830870.1"/>
    </source>
</evidence>
<evidence type="ECO:0008006" key="4">
    <source>
        <dbReference type="Google" id="ProtNLM"/>
    </source>
</evidence>
<gene>
    <name evidence="2" type="ORF">ABMA28_002976</name>
</gene>
<organism evidence="2 3">
    <name type="scientific">Loxostege sticticalis</name>
    <name type="common">Beet webworm moth</name>
    <dbReference type="NCBI Taxonomy" id="481309"/>
    <lineage>
        <taxon>Eukaryota</taxon>
        <taxon>Metazoa</taxon>
        <taxon>Ecdysozoa</taxon>
        <taxon>Arthropoda</taxon>
        <taxon>Hexapoda</taxon>
        <taxon>Insecta</taxon>
        <taxon>Pterygota</taxon>
        <taxon>Neoptera</taxon>
        <taxon>Endopterygota</taxon>
        <taxon>Lepidoptera</taxon>
        <taxon>Glossata</taxon>
        <taxon>Ditrysia</taxon>
        <taxon>Pyraloidea</taxon>
        <taxon>Crambidae</taxon>
        <taxon>Pyraustinae</taxon>
        <taxon>Loxostege</taxon>
    </lineage>
</organism>
<dbReference type="InterPro" id="IPR038606">
    <property type="entry name" value="To_sf"/>
</dbReference>
<dbReference type="Gene3D" id="3.15.10.30">
    <property type="entry name" value="Haemolymph juvenile hormone binding protein"/>
    <property type="match status" value="1"/>
</dbReference>
<feature type="signal peptide" evidence="1">
    <location>
        <begin position="1"/>
        <end position="18"/>
    </location>
</feature>
<dbReference type="Proteomes" id="UP001549921">
    <property type="component" value="Unassembled WGS sequence"/>
</dbReference>